<dbReference type="EMBL" id="FP929072">
    <property type="protein sequence ID" value="CBX91596.1"/>
    <property type="molecule type" value="Genomic_DNA"/>
</dbReference>
<dbReference type="HOGENOM" id="CLU_2740486_0_0_1"/>
<keyword evidence="2" id="KW-1185">Reference proteome</keyword>
<accession>E4ZK01</accession>
<organism evidence="2">
    <name type="scientific">Leptosphaeria maculans (strain JN3 / isolate v23.1.3 / race Av1-4-5-6-7-8)</name>
    <name type="common">Blackleg fungus</name>
    <name type="synonym">Phoma lingam</name>
    <dbReference type="NCBI Taxonomy" id="985895"/>
    <lineage>
        <taxon>Eukaryota</taxon>
        <taxon>Fungi</taxon>
        <taxon>Dikarya</taxon>
        <taxon>Ascomycota</taxon>
        <taxon>Pezizomycotina</taxon>
        <taxon>Dothideomycetes</taxon>
        <taxon>Pleosporomycetidae</taxon>
        <taxon>Pleosporales</taxon>
        <taxon>Pleosporineae</taxon>
        <taxon>Leptosphaeriaceae</taxon>
        <taxon>Plenodomus</taxon>
        <taxon>Plenodomus lingam/Leptosphaeria maculans species complex</taxon>
    </lineage>
</organism>
<proteinExistence type="predicted"/>
<sequence>MPFVWCLGYVSKLYVASDPTDRHFVAPSSEERLAACWLDLPPSFPASKTPCSTATRFYCPISCAPPLSSLA</sequence>
<gene>
    <name evidence="1" type="ORF">LEMA_uP071040.1</name>
</gene>
<reference evidence="2" key="1">
    <citation type="journal article" date="2011" name="Nat. Commun.">
        <title>Effector diversification within compartments of the Leptosphaeria maculans genome affected by Repeat-Induced Point mutations.</title>
        <authorList>
            <person name="Rouxel T."/>
            <person name="Grandaubert J."/>
            <person name="Hane J.K."/>
            <person name="Hoede C."/>
            <person name="van de Wouw A.P."/>
            <person name="Couloux A."/>
            <person name="Dominguez V."/>
            <person name="Anthouard V."/>
            <person name="Bally P."/>
            <person name="Bourras S."/>
            <person name="Cozijnsen A.J."/>
            <person name="Ciuffetti L.M."/>
            <person name="Degrave A."/>
            <person name="Dilmaghani A."/>
            <person name="Duret L."/>
            <person name="Fudal I."/>
            <person name="Goodwin S.B."/>
            <person name="Gout L."/>
            <person name="Glaser N."/>
            <person name="Linglin J."/>
            <person name="Kema G.H.J."/>
            <person name="Lapalu N."/>
            <person name="Lawrence C.B."/>
            <person name="May K."/>
            <person name="Meyer M."/>
            <person name="Ollivier B."/>
            <person name="Poulain J."/>
            <person name="Schoch C.L."/>
            <person name="Simon A."/>
            <person name="Spatafora J.W."/>
            <person name="Stachowiak A."/>
            <person name="Turgeon B.G."/>
            <person name="Tyler B.M."/>
            <person name="Vincent D."/>
            <person name="Weissenbach J."/>
            <person name="Amselem J."/>
            <person name="Quesneville H."/>
            <person name="Oliver R.P."/>
            <person name="Wincker P."/>
            <person name="Balesdent M.-H."/>
            <person name="Howlett B.J."/>
        </authorList>
    </citation>
    <scope>NUCLEOTIDE SEQUENCE [LARGE SCALE GENOMIC DNA]</scope>
    <source>
        <strain evidence="2">JN3 / isolate v23.1.3 / race Av1-4-5-6-7-8</strain>
    </source>
</reference>
<name>E4ZK01_LEPMJ</name>
<dbReference type="Proteomes" id="UP000002668">
    <property type="component" value="Genome"/>
</dbReference>
<evidence type="ECO:0000313" key="2">
    <source>
        <dbReference type="Proteomes" id="UP000002668"/>
    </source>
</evidence>
<evidence type="ECO:0000313" key="1">
    <source>
        <dbReference type="EMBL" id="CBX91596.1"/>
    </source>
</evidence>
<dbReference type="InParanoid" id="E4ZK01"/>
<protein>
    <submittedName>
        <fullName evidence="1">Predicted protein</fullName>
    </submittedName>
</protein>
<dbReference type="VEuPathDB" id="FungiDB:LEMA_uP071040.1"/>
<dbReference type="AlphaFoldDB" id="E4ZK01"/>